<dbReference type="PROSITE" id="PS50231">
    <property type="entry name" value="RICIN_B_LECTIN"/>
    <property type="match status" value="1"/>
</dbReference>
<feature type="region of interest" description="Disordered" evidence="1">
    <location>
        <begin position="561"/>
        <end position="582"/>
    </location>
</feature>
<feature type="domain" description="F5/8 type C" evidence="3">
    <location>
        <begin position="858"/>
        <end position="997"/>
    </location>
</feature>
<dbReference type="RefSeq" id="WP_184608337.1">
    <property type="nucleotide sequence ID" value="NZ_JACHBR010000001.1"/>
</dbReference>
<dbReference type="Pfam" id="PF14200">
    <property type="entry name" value="RicinB_lectin_2"/>
    <property type="match status" value="1"/>
</dbReference>
<feature type="chain" id="PRO_5031468368" description="F5/8 type C domain-containing protein" evidence="2">
    <location>
        <begin position="31"/>
        <end position="999"/>
    </location>
</feature>
<accession>A0A7W8Z080</accession>
<gene>
    <name evidence="4" type="ORF">BJ981_000761</name>
</gene>
<dbReference type="SUPFAM" id="SSF50370">
    <property type="entry name" value="Ricin B-like lectins"/>
    <property type="match status" value="1"/>
</dbReference>
<dbReference type="Gene3D" id="2.80.10.50">
    <property type="match status" value="1"/>
</dbReference>
<dbReference type="PANTHER" id="PTHR45713:SF6">
    <property type="entry name" value="F5_8 TYPE C DOMAIN-CONTAINING PROTEIN"/>
    <property type="match status" value="1"/>
</dbReference>
<sequence>MPRLRPVLAALGVTIAATAVVATAPSPASATPPLPPAATYTVTTGATGPNQYSTDSPASPFVDKDGTFYTQQSAALYGPKDERYWAFFTGTDFDDASRSSAISDAVNPGNPQDKNNDTTWRCNNSPTGKIASIPPQGQWQKNYCDLIGTWVDPDTGDWVGLVHNEFTMFPFGDGMHYDSIDYAVSTDQGRTWDIKDHVITSPYSTVRGDTQAFPNQTYYFGGGDQRLFADPASGYFYVFYGSQVINKPGQAGRWNMRNEHVARAPMSGKLAPGTWQKWYDGAWTEAGIGGKESNIVPVTASNPNGYTPPANDYNPLNAGSIDQQVAAGLMPDQSPLLYMSVTYNAYLGLYLATANPINPNNSANAMPVFATDDLSTQKWYKIGDTGGVRYADYWYHWLVDPVGKASGTITGRTFREYCDFGCPSGRSEWRNITIDSSSPAAPVSPSLAYQITSSSGRTLAQVSGSSATTSVASPTGSARERWSFQPTGDGAYAIVNVDSGLALGVDSATTTSRAWGTKLTVAPADGTAGQQWFIVKNVAPAGSYRLVNRHSGLVLGMSSDAERPAETTPTRSWTNATGNPVGGTRTAAEQTVTLKAVGQGVNLALNKPATAQSIQSPGHAADRAVDSNTKSFWAADGPLPQWWQVDLQGVYQLSNITITNDHRPKRFYQYDVQVSTDGSKWTTVAAKDTTDPATDTGDSYPVSATARYVRVNMTGGSERAGGRIEDVVVNGIPVPNLALNKPATAQSSGTGHAAGLAVDSDTGSFWAADGPLPQWWQVDLKDVYQLSNITVVNPPGGNRSYQYNVQVSTDGTKWSTVATKDTTDPATDTGDLYPLIATARYVRVNMTGASAGADGHLATVVVNGIPAPNLALNKPATAQSSEAGHPAGLAVDSDTGSYWATWPLPGWWQVDLQDVYRLSNITVTNYYLDGRYYKYNVQVSTDGTTWTTVGTKDTTSPATSKGDSYPLAAAARYVRVTITQNSANPSGHITNVVVNGTKA</sequence>
<feature type="domain" description="F5/8 type C" evidence="3">
    <location>
        <begin position="759"/>
        <end position="844"/>
    </location>
</feature>
<reference evidence="4 5" key="1">
    <citation type="submission" date="2020-08" db="EMBL/GenBank/DDBJ databases">
        <title>Sequencing the genomes of 1000 actinobacteria strains.</title>
        <authorList>
            <person name="Klenk H.-P."/>
        </authorList>
    </citation>
    <scope>NUCLEOTIDE SEQUENCE [LARGE SCALE GENOMIC DNA]</scope>
    <source>
        <strain evidence="4 5">DSM 45790</strain>
    </source>
</reference>
<dbReference type="CDD" id="cd00161">
    <property type="entry name" value="beta-trefoil_Ricin-like"/>
    <property type="match status" value="1"/>
</dbReference>
<feature type="signal peptide" evidence="2">
    <location>
        <begin position="1"/>
        <end position="30"/>
    </location>
</feature>
<dbReference type="Proteomes" id="UP000588112">
    <property type="component" value="Unassembled WGS sequence"/>
</dbReference>
<evidence type="ECO:0000256" key="1">
    <source>
        <dbReference type="SAM" id="MobiDB-lite"/>
    </source>
</evidence>
<organism evidence="4 5">
    <name type="scientific">Sphaerisporangium krabiense</name>
    <dbReference type="NCBI Taxonomy" id="763782"/>
    <lineage>
        <taxon>Bacteria</taxon>
        <taxon>Bacillati</taxon>
        <taxon>Actinomycetota</taxon>
        <taxon>Actinomycetes</taxon>
        <taxon>Streptosporangiales</taxon>
        <taxon>Streptosporangiaceae</taxon>
        <taxon>Sphaerisporangium</taxon>
    </lineage>
</organism>
<dbReference type="AlphaFoldDB" id="A0A7W8Z080"/>
<dbReference type="InterPro" id="IPR008979">
    <property type="entry name" value="Galactose-bd-like_sf"/>
</dbReference>
<dbReference type="InterPro" id="IPR000772">
    <property type="entry name" value="Ricin_B_lectin"/>
</dbReference>
<feature type="compositionally biased region" description="Polar residues" evidence="1">
    <location>
        <begin position="109"/>
        <end position="118"/>
    </location>
</feature>
<dbReference type="InterPro" id="IPR035992">
    <property type="entry name" value="Ricin_B-like_lectins"/>
</dbReference>
<dbReference type="Pfam" id="PF22633">
    <property type="entry name" value="F5_F8_type_C_2"/>
    <property type="match status" value="2"/>
</dbReference>
<feature type="domain" description="F5/8 type C" evidence="3">
    <location>
        <begin position="592"/>
        <end position="732"/>
    </location>
</feature>
<feature type="region of interest" description="Disordered" evidence="1">
    <location>
        <begin position="99"/>
        <end position="118"/>
    </location>
</feature>
<feature type="compositionally biased region" description="Polar residues" evidence="1">
    <location>
        <begin position="567"/>
        <end position="578"/>
    </location>
</feature>
<keyword evidence="5" id="KW-1185">Reference proteome</keyword>
<dbReference type="Pfam" id="PF00754">
    <property type="entry name" value="F5_F8_type_C"/>
    <property type="match status" value="1"/>
</dbReference>
<dbReference type="Gene3D" id="2.60.120.260">
    <property type="entry name" value="Galactose-binding domain-like"/>
    <property type="match status" value="3"/>
</dbReference>
<dbReference type="InterPro" id="IPR051941">
    <property type="entry name" value="BG_Antigen-Binding_Lectin"/>
</dbReference>
<evidence type="ECO:0000256" key="2">
    <source>
        <dbReference type="SAM" id="SignalP"/>
    </source>
</evidence>
<evidence type="ECO:0000313" key="5">
    <source>
        <dbReference type="Proteomes" id="UP000588112"/>
    </source>
</evidence>
<dbReference type="InterPro" id="IPR000421">
    <property type="entry name" value="FA58C"/>
</dbReference>
<name>A0A7W8Z080_9ACTN</name>
<dbReference type="EMBL" id="JACHBR010000001">
    <property type="protein sequence ID" value="MBB5625062.1"/>
    <property type="molecule type" value="Genomic_DNA"/>
</dbReference>
<comment type="caution">
    <text evidence="4">The sequence shown here is derived from an EMBL/GenBank/DDBJ whole genome shotgun (WGS) entry which is preliminary data.</text>
</comment>
<dbReference type="SUPFAM" id="SSF49785">
    <property type="entry name" value="Galactose-binding domain-like"/>
    <property type="match status" value="3"/>
</dbReference>
<proteinExistence type="predicted"/>
<evidence type="ECO:0000259" key="3">
    <source>
        <dbReference type="PROSITE" id="PS50022"/>
    </source>
</evidence>
<dbReference type="PROSITE" id="PS50022">
    <property type="entry name" value="FA58C_3"/>
    <property type="match status" value="3"/>
</dbReference>
<protein>
    <recommendedName>
        <fullName evidence="3">F5/8 type C domain-containing protein</fullName>
    </recommendedName>
</protein>
<evidence type="ECO:0000313" key="4">
    <source>
        <dbReference type="EMBL" id="MBB5625062.1"/>
    </source>
</evidence>
<keyword evidence="2" id="KW-0732">Signal</keyword>
<dbReference type="PANTHER" id="PTHR45713">
    <property type="entry name" value="FTP DOMAIN-CONTAINING PROTEIN"/>
    <property type="match status" value="1"/>
</dbReference>